<feature type="transmembrane region" description="Helical" evidence="5">
    <location>
        <begin position="116"/>
        <end position="137"/>
    </location>
</feature>
<organism evidence="7 8">
    <name type="scientific">Arachnia propionica</name>
    <dbReference type="NCBI Taxonomy" id="1750"/>
    <lineage>
        <taxon>Bacteria</taxon>
        <taxon>Bacillati</taxon>
        <taxon>Actinomycetota</taxon>
        <taxon>Actinomycetes</taxon>
        <taxon>Propionibacteriales</taxon>
        <taxon>Propionibacteriaceae</taxon>
        <taxon>Arachnia</taxon>
    </lineage>
</organism>
<keyword evidence="2 5" id="KW-0812">Transmembrane</keyword>
<protein>
    <submittedName>
        <fullName evidence="7">Lipid A core - O-antigen ligase and related enzymes</fullName>
    </submittedName>
</protein>
<evidence type="ECO:0000256" key="2">
    <source>
        <dbReference type="ARBA" id="ARBA00022692"/>
    </source>
</evidence>
<evidence type="ECO:0000256" key="5">
    <source>
        <dbReference type="SAM" id="Phobius"/>
    </source>
</evidence>
<sequence>MTRATTAGQRRSLQGFTSVLLFLMPVVASLGSVVSIGGFAAARPLAAVLVVVTFLVTPRWNRVSIWIVVLIVCWLVWGLVMPHGTDAFKRLLSIALSLASVLAFVLYPWTRERLRLLGRAWLFAWIVAVIPAIYEIVSGKHLPNYLSSSPGWVRESSDDIASYFVNPNPFAYFLCAAMAVFIMASRLEKRWVRNVMLVCCALSPVIIYPTNSRLVLAVSLVMLVWMVATREVVRPRLKLLTAVSVTLVMVAVVVLISSPAIMNRIFNSFEGSGSDRLKLYMNAIWMFLSTFGLGIGPGMFENTMRRNRVPYITHEAVNPHSGVFEILSQYGFLIAALVGAALIAVAWRGMRGLGRIDEAPEYRMIRQGVVITAIMIPVLSFGDSTFLDSPIAWIQVATLLGFYCAYRQIARPVPKWARDGDPEVPERFRVVRRTLAADRRDDEPVAVPAG</sequence>
<evidence type="ECO:0000256" key="4">
    <source>
        <dbReference type="ARBA" id="ARBA00023136"/>
    </source>
</evidence>
<feature type="transmembrane region" description="Helical" evidence="5">
    <location>
        <begin position="12"/>
        <end position="30"/>
    </location>
</feature>
<dbReference type="GeneID" id="64408358"/>
<dbReference type="AlphaFoldDB" id="A0A3S4Y0Q1"/>
<feature type="transmembrane region" description="Helical" evidence="5">
    <location>
        <begin position="194"/>
        <end position="227"/>
    </location>
</feature>
<feature type="transmembrane region" description="Helical" evidence="5">
    <location>
        <begin position="392"/>
        <end position="409"/>
    </location>
</feature>
<evidence type="ECO:0000313" key="7">
    <source>
        <dbReference type="EMBL" id="VEH71631.1"/>
    </source>
</evidence>
<name>A0A3S4Y0Q1_9ACTN</name>
<feature type="transmembrane region" description="Helical" evidence="5">
    <location>
        <begin position="368"/>
        <end position="386"/>
    </location>
</feature>
<feature type="transmembrane region" description="Helical" evidence="5">
    <location>
        <begin position="327"/>
        <end position="347"/>
    </location>
</feature>
<dbReference type="InterPro" id="IPR051533">
    <property type="entry name" value="WaaL-like"/>
</dbReference>
<dbReference type="RefSeq" id="WP_082793818.1">
    <property type="nucleotide sequence ID" value="NZ_CAURRE010000101.1"/>
</dbReference>
<keyword evidence="7" id="KW-0436">Ligase</keyword>
<feature type="transmembrane region" description="Helical" evidence="5">
    <location>
        <begin position="279"/>
        <end position="300"/>
    </location>
</feature>
<feature type="transmembrane region" description="Helical" evidence="5">
    <location>
        <begin position="63"/>
        <end position="81"/>
    </location>
</feature>
<feature type="transmembrane region" description="Helical" evidence="5">
    <location>
        <begin position="87"/>
        <end position="109"/>
    </location>
</feature>
<dbReference type="Pfam" id="PF04932">
    <property type="entry name" value="Wzy_C"/>
    <property type="match status" value="1"/>
</dbReference>
<dbReference type="InterPro" id="IPR007016">
    <property type="entry name" value="O-antigen_ligase-rel_domated"/>
</dbReference>
<keyword evidence="3 5" id="KW-1133">Transmembrane helix</keyword>
<feature type="transmembrane region" description="Helical" evidence="5">
    <location>
        <begin position="170"/>
        <end position="187"/>
    </location>
</feature>
<keyword evidence="4 5" id="KW-0472">Membrane</keyword>
<reference evidence="7 8" key="1">
    <citation type="submission" date="2018-12" db="EMBL/GenBank/DDBJ databases">
        <authorList>
            <consortium name="Pathogen Informatics"/>
        </authorList>
    </citation>
    <scope>NUCLEOTIDE SEQUENCE [LARGE SCALE GENOMIC DNA]</scope>
    <source>
        <strain evidence="7 8">NCTC12967</strain>
    </source>
</reference>
<feature type="transmembrane region" description="Helical" evidence="5">
    <location>
        <begin position="36"/>
        <end position="56"/>
    </location>
</feature>
<dbReference type="PANTHER" id="PTHR37422">
    <property type="entry name" value="TEICHURONIC ACID BIOSYNTHESIS PROTEIN TUAE"/>
    <property type="match status" value="1"/>
</dbReference>
<evidence type="ECO:0000259" key="6">
    <source>
        <dbReference type="Pfam" id="PF04932"/>
    </source>
</evidence>
<keyword evidence="8" id="KW-1185">Reference proteome</keyword>
<feature type="domain" description="O-antigen ligase-related" evidence="6">
    <location>
        <begin position="200"/>
        <end position="337"/>
    </location>
</feature>
<comment type="subcellular location">
    <subcellularLocation>
        <location evidence="1">Membrane</location>
        <topology evidence="1">Multi-pass membrane protein</topology>
    </subcellularLocation>
</comment>
<accession>A0A3S4Y0Q1</accession>
<dbReference type="GO" id="GO:0016020">
    <property type="term" value="C:membrane"/>
    <property type="evidence" value="ECO:0007669"/>
    <property type="project" value="UniProtKB-SubCell"/>
</dbReference>
<feature type="transmembrane region" description="Helical" evidence="5">
    <location>
        <begin position="239"/>
        <end position="258"/>
    </location>
</feature>
<gene>
    <name evidence="7" type="ORF">NCTC12967_02957</name>
</gene>
<dbReference type="EMBL" id="LR134406">
    <property type="protein sequence ID" value="VEH71631.1"/>
    <property type="molecule type" value="Genomic_DNA"/>
</dbReference>
<proteinExistence type="predicted"/>
<dbReference type="GO" id="GO:0016874">
    <property type="term" value="F:ligase activity"/>
    <property type="evidence" value="ECO:0007669"/>
    <property type="project" value="UniProtKB-KW"/>
</dbReference>
<dbReference type="Proteomes" id="UP000273044">
    <property type="component" value="Chromosome"/>
</dbReference>
<evidence type="ECO:0000313" key="8">
    <source>
        <dbReference type="Proteomes" id="UP000273044"/>
    </source>
</evidence>
<dbReference type="PANTHER" id="PTHR37422:SF13">
    <property type="entry name" value="LIPOPOLYSACCHARIDE BIOSYNTHESIS PROTEIN PA4999-RELATED"/>
    <property type="match status" value="1"/>
</dbReference>
<evidence type="ECO:0000256" key="1">
    <source>
        <dbReference type="ARBA" id="ARBA00004141"/>
    </source>
</evidence>
<evidence type="ECO:0000256" key="3">
    <source>
        <dbReference type="ARBA" id="ARBA00022989"/>
    </source>
</evidence>